<reference evidence="2" key="1">
    <citation type="submission" date="2015-09" db="EMBL/GenBank/DDBJ databases">
        <authorList>
            <person name="Wibberg D."/>
        </authorList>
    </citation>
    <scope>NUCLEOTIDE SEQUENCE [LARGE SCALE GENOMIC DNA]</scope>
    <source>
        <strain evidence="2">SD1D</strain>
    </source>
</reference>
<dbReference type="AlphaFoldDB" id="A0A0K8J5X5"/>
<sequence length="96" mass="11439">MNIASCLYNMRRYKEAYAIYDEIYEVRKSILGNMHPDTLAVEFYLARLKFMNGKKDEGIELMSEVYKKRCLILGKDHLDTKRSIKTLEEMHRKNTN</sequence>
<evidence type="ECO:0008006" key="3">
    <source>
        <dbReference type="Google" id="ProtNLM"/>
    </source>
</evidence>
<keyword evidence="2" id="KW-1185">Reference proteome</keyword>
<dbReference type="Gene3D" id="1.25.40.10">
    <property type="entry name" value="Tetratricopeptide repeat domain"/>
    <property type="match status" value="1"/>
</dbReference>
<dbReference type="Pfam" id="PF13424">
    <property type="entry name" value="TPR_12"/>
    <property type="match status" value="1"/>
</dbReference>
<protein>
    <recommendedName>
        <fullName evidence="3">Tetratricopeptide repeat protein</fullName>
    </recommendedName>
</protein>
<organism evidence="1 2">
    <name type="scientific">Herbinix luporum</name>
    <dbReference type="NCBI Taxonomy" id="1679721"/>
    <lineage>
        <taxon>Bacteria</taxon>
        <taxon>Bacillati</taxon>
        <taxon>Bacillota</taxon>
        <taxon>Clostridia</taxon>
        <taxon>Lachnospirales</taxon>
        <taxon>Lachnospiraceae</taxon>
        <taxon>Herbinix</taxon>
    </lineage>
</organism>
<accession>A0A0K8J5X5</accession>
<dbReference type="EMBL" id="LN879430">
    <property type="protein sequence ID" value="CUH92867.1"/>
    <property type="molecule type" value="Genomic_DNA"/>
</dbReference>
<name>A0A0K8J5X5_9FIRM</name>
<proteinExistence type="predicted"/>
<dbReference type="OrthoDB" id="4560088at2"/>
<dbReference type="Proteomes" id="UP000196053">
    <property type="component" value="Chromosome I"/>
</dbReference>
<gene>
    <name evidence="1" type="ORF">SD1D_1321</name>
</gene>
<dbReference type="InterPro" id="IPR011990">
    <property type="entry name" value="TPR-like_helical_dom_sf"/>
</dbReference>
<evidence type="ECO:0000313" key="2">
    <source>
        <dbReference type="Proteomes" id="UP000196053"/>
    </source>
</evidence>
<dbReference type="SUPFAM" id="SSF48452">
    <property type="entry name" value="TPR-like"/>
    <property type="match status" value="1"/>
</dbReference>
<evidence type="ECO:0000313" key="1">
    <source>
        <dbReference type="EMBL" id="CUH92867.1"/>
    </source>
</evidence>
<dbReference type="KEGG" id="hsd:SD1D_1321"/>